<dbReference type="SMART" id="SM00449">
    <property type="entry name" value="SPRY"/>
    <property type="match status" value="1"/>
</dbReference>
<accession>A0A0J9X9B1</accession>
<dbReference type="PANTHER" id="PTHR10598">
    <property type="entry name" value="SET1/ASH2 HISTONE METHYLTRANSFERASE COMPLEX SUBUNIT ASH2"/>
    <property type="match status" value="1"/>
</dbReference>
<dbReference type="InterPro" id="IPR043136">
    <property type="entry name" value="B30.2/SPRY_sf"/>
</dbReference>
<dbReference type="CDD" id="cd12872">
    <property type="entry name" value="SPRY_Ash2"/>
    <property type="match status" value="1"/>
</dbReference>
<dbReference type="AlphaFoldDB" id="A0A0J9X9B1"/>
<comment type="caution">
    <text evidence="6">The sequence shown here is derived from an EMBL/GenBank/DDBJ whole genome shotgun (WGS) entry which is preliminary data.</text>
</comment>
<feature type="region of interest" description="Disordered" evidence="4">
    <location>
        <begin position="302"/>
        <end position="348"/>
    </location>
</feature>
<comment type="similarity">
    <text evidence="3">Belongs to the cclA family.</text>
</comment>
<dbReference type="GO" id="GO:0048188">
    <property type="term" value="C:Set1C/COMPASS complex"/>
    <property type="evidence" value="ECO:0007669"/>
    <property type="project" value="InterPro"/>
</dbReference>
<dbReference type="GO" id="GO:0000976">
    <property type="term" value="F:transcription cis-regulatory region binding"/>
    <property type="evidence" value="ECO:0007669"/>
    <property type="project" value="TreeGrafter"/>
</dbReference>
<dbReference type="Gene3D" id="2.60.120.920">
    <property type="match status" value="1"/>
</dbReference>
<evidence type="ECO:0000256" key="4">
    <source>
        <dbReference type="SAM" id="MobiDB-lite"/>
    </source>
</evidence>
<dbReference type="InterPro" id="IPR037353">
    <property type="entry name" value="ASH2"/>
</dbReference>
<evidence type="ECO:0000313" key="7">
    <source>
        <dbReference type="Proteomes" id="UP000242525"/>
    </source>
</evidence>
<comment type="subcellular location">
    <subcellularLocation>
        <location evidence="1">Nucleus</location>
    </subcellularLocation>
</comment>
<proteinExistence type="inferred from homology"/>
<evidence type="ECO:0000256" key="3">
    <source>
        <dbReference type="ARBA" id="ARBA00038149"/>
    </source>
</evidence>
<feature type="domain" description="SPRY" evidence="5">
    <location>
        <begin position="129"/>
        <end position="373"/>
    </location>
</feature>
<reference evidence="6" key="1">
    <citation type="submission" date="2014-03" db="EMBL/GenBank/DDBJ databases">
        <authorList>
            <person name="Casaregola S."/>
        </authorList>
    </citation>
    <scope>NUCLEOTIDE SEQUENCE [LARGE SCALE GENOMIC DNA]</scope>
    <source>
        <strain evidence="6">CLIB 918</strain>
    </source>
</reference>
<evidence type="ECO:0000256" key="2">
    <source>
        <dbReference type="ARBA" id="ARBA00023242"/>
    </source>
</evidence>
<dbReference type="PANTHER" id="PTHR10598:SF0">
    <property type="entry name" value="SET1_ASH2 HISTONE METHYLTRANSFERASE COMPLEX SUBUNIT ASH2"/>
    <property type="match status" value="1"/>
</dbReference>
<keyword evidence="2" id="KW-0539">Nucleus</keyword>
<protein>
    <submittedName>
        <fullName evidence="6">Similar to Saccharomyces cerevisiae YLR015W BRE2 Subunit of COMPASS (Set1C) complex, which methylates Lys4 of histone H3 and functions in silencing at telomeres</fullName>
    </submittedName>
</protein>
<dbReference type="InterPro" id="IPR003877">
    <property type="entry name" value="SPRY_dom"/>
</dbReference>
<dbReference type="SUPFAM" id="SSF49899">
    <property type="entry name" value="Concanavalin A-like lectins/glucanases"/>
    <property type="match status" value="1"/>
</dbReference>
<dbReference type="EMBL" id="CCBN010000006">
    <property type="protein sequence ID" value="CDO53834.1"/>
    <property type="molecule type" value="Genomic_DNA"/>
</dbReference>
<dbReference type="InterPro" id="IPR013320">
    <property type="entry name" value="ConA-like_dom_sf"/>
</dbReference>
<organism evidence="6 7">
    <name type="scientific">Geotrichum candidum</name>
    <name type="common">Oospora lactis</name>
    <name type="synonym">Dipodascus geotrichum</name>
    <dbReference type="NCBI Taxonomy" id="1173061"/>
    <lineage>
        <taxon>Eukaryota</taxon>
        <taxon>Fungi</taxon>
        <taxon>Dikarya</taxon>
        <taxon>Ascomycota</taxon>
        <taxon>Saccharomycotina</taxon>
        <taxon>Dipodascomycetes</taxon>
        <taxon>Dipodascales</taxon>
        <taxon>Dipodascaceae</taxon>
        <taxon>Geotrichum</taxon>
    </lineage>
</organism>
<evidence type="ECO:0000256" key="1">
    <source>
        <dbReference type="ARBA" id="ARBA00004123"/>
    </source>
</evidence>
<dbReference type="OrthoDB" id="10266026at2759"/>
<evidence type="ECO:0000313" key="6">
    <source>
        <dbReference type="EMBL" id="CDO53834.1"/>
    </source>
</evidence>
<evidence type="ECO:0000259" key="5">
    <source>
        <dbReference type="SMART" id="SM00449"/>
    </source>
</evidence>
<sequence length="421" mass="47114">MDCYFQRIKPRPFQPQDLAIVPRTPTTHLANIVPPHGSPVPGSSREQDALYYTDDHPHNRRGFRYLYAVATPTLFPVLTYTLAESAPYHGKVSYFDRAITTAIDARGDGLTVATQRGFVSARADLCIREGGWYYETRVLRANDESGAHVRLGITRREASLEAPVGFDVYGYGLRDKGGQAMHLSRPRPFVISAAAANSAEDPAFRTGDVIGLHVHLPRRVVDPTRPVFRDRIAIKYKGLLYFECLEYQPTKEMEDLIVPLKKRKIEVEPEVIPGSFIDIYKNGKYIGRAFSDLGAFLPPNSKLHKVTRERRDDSAGHDEDDSTPATSSSSHSTSTRAKTNNSRVSPDDGQLGYFPTVSVFNGGCARFNFGPHFEFPPENLAVSGEVDAPVRPLCERYDEQIAEDIVQDILDEIYFEGEEEE</sequence>
<keyword evidence="7" id="KW-1185">Reference proteome</keyword>
<feature type="compositionally biased region" description="Low complexity" evidence="4">
    <location>
        <begin position="323"/>
        <end position="335"/>
    </location>
</feature>
<name>A0A0J9X9B1_GEOCN</name>
<dbReference type="Proteomes" id="UP000242525">
    <property type="component" value="Unassembled WGS sequence"/>
</dbReference>
<dbReference type="STRING" id="1173061.A0A0J9X9B1"/>
<gene>
    <name evidence="6" type="ORF">BN980_GECA06s00406g</name>
</gene>